<protein>
    <submittedName>
        <fullName evidence="2">Uncharacterized protein</fullName>
    </submittedName>
</protein>
<proteinExistence type="predicted"/>
<feature type="region of interest" description="Disordered" evidence="1">
    <location>
        <begin position="15"/>
        <end position="35"/>
    </location>
</feature>
<organism evidence="2 3">
    <name type="scientific">Mycena rosella</name>
    <name type="common">Pink bonnet</name>
    <name type="synonym">Agaricus rosellus</name>
    <dbReference type="NCBI Taxonomy" id="1033263"/>
    <lineage>
        <taxon>Eukaryota</taxon>
        <taxon>Fungi</taxon>
        <taxon>Dikarya</taxon>
        <taxon>Basidiomycota</taxon>
        <taxon>Agaricomycotina</taxon>
        <taxon>Agaricomycetes</taxon>
        <taxon>Agaricomycetidae</taxon>
        <taxon>Agaricales</taxon>
        <taxon>Marasmiineae</taxon>
        <taxon>Mycenaceae</taxon>
        <taxon>Mycena</taxon>
    </lineage>
</organism>
<reference evidence="2" key="1">
    <citation type="submission" date="2023-03" db="EMBL/GenBank/DDBJ databases">
        <title>Massive genome expansion in bonnet fungi (Mycena s.s.) driven by repeated elements and novel gene families across ecological guilds.</title>
        <authorList>
            <consortium name="Lawrence Berkeley National Laboratory"/>
            <person name="Harder C.B."/>
            <person name="Miyauchi S."/>
            <person name="Viragh M."/>
            <person name="Kuo A."/>
            <person name="Thoen E."/>
            <person name="Andreopoulos B."/>
            <person name="Lu D."/>
            <person name="Skrede I."/>
            <person name="Drula E."/>
            <person name="Henrissat B."/>
            <person name="Morin E."/>
            <person name="Kohler A."/>
            <person name="Barry K."/>
            <person name="LaButti K."/>
            <person name="Morin E."/>
            <person name="Salamov A."/>
            <person name="Lipzen A."/>
            <person name="Mereny Z."/>
            <person name="Hegedus B."/>
            <person name="Baldrian P."/>
            <person name="Stursova M."/>
            <person name="Weitz H."/>
            <person name="Taylor A."/>
            <person name="Grigoriev I.V."/>
            <person name="Nagy L.G."/>
            <person name="Martin F."/>
            <person name="Kauserud H."/>
        </authorList>
    </citation>
    <scope>NUCLEOTIDE SEQUENCE</scope>
    <source>
        <strain evidence="2">CBHHK067</strain>
    </source>
</reference>
<evidence type="ECO:0000313" key="3">
    <source>
        <dbReference type="Proteomes" id="UP001221757"/>
    </source>
</evidence>
<dbReference type="Proteomes" id="UP001221757">
    <property type="component" value="Unassembled WGS sequence"/>
</dbReference>
<dbReference type="AlphaFoldDB" id="A0AAD7DIG1"/>
<keyword evidence="3" id="KW-1185">Reference proteome</keyword>
<gene>
    <name evidence="2" type="ORF">B0H17DRAFT_934086</name>
</gene>
<comment type="caution">
    <text evidence="2">The sequence shown here is derived from an EMBL/GenBank/DDBJ whole genome shotgun (WGS) entry which is preliminary data.</text>
</comment>
<evidence type="ECO:0000256" key="1">
    <source>
        <dbReference type="SAM" id="MobiDB-lite"/>
    </source>
</evidence>
<sequence length="393" mass="42892">MSILPAYTPPAVVPSYSAEPGNDERLIERAPHSTAQRATGNYIKKTGRDTVVLTGQDANAEMPTYGRQARITGFLGMDDRDREMVSKVMLTVKGKIEVMISEGGSFNKTIVDEHYTLWPSQNHSGSTCPSNVLFNSTVLPANFEDGKATYPLPPSYQASFIASGGVDVKVVYTLSFVVVRTRKLNFMSAKNTTSVRFNYAPRTRPSRPIQHPVSDFFSDIKTMPEEWRQTTTLVAPRPKSTLPPVHLHLFIPAAEIFGLDDTIPFHVQLTGAVASLRTFLPDPSQKGPEIQVSLLRQLIAGPTRSVRFTAAHATLGSAPPGASARTSDESASLDWAGVLPCNPDIQVGSFDAGLLKIQDFIVVDIFPAGAKSEFARVRHSHAVRIVTDSWPDT</sequence>
<dbReference type="EMBL" id="JARKIE010000052">
    <property type="protein sequence ID" value="KAJ7692477.1"/>
    <property type="molecule type" value="Genomic_DNA"/>
</dbReference>
<evidence type="ECO:0000313" key="2">
    <source>
        <dbReference type="EMBL" id="KAJ7692477.1"/>
    </source>
</evidence>
<name>A0AAD7DIG1_MYCRO</name>
<feature type="compositionally biased region" description="Basic and acidic residues" evidence="1">
    <location>
        <begin position="22"/>
        <end position="31"/>
    </location>
</feature>
<accession>A0AAD7DIG1</accession>